<dbReference type="PANTHER" id="PTHR33452:SF1">
    <property type="entry name" value="INNER MEMBRANE PROTEIN YPHA-RELATED"/>
    <property type="match status" value="1"/>
</dbReference>
<dbReference type="AlphaFoldDB" id="A0A3P1SS06"/>
<keyword evidence="6 7" id="KW-0472">Membrane</keyword>
<comment type="caution">
    <text evidence="8">The sequence shown here is derived from an EMBL/GenBank/DDBJ whole genome shotgun (WGS) entry which is preliminary data.</text>
</comment>
<evidence type="ECO:0000256" key="1">
    <source>
        <dbReference type="ARBA" id="ARBA00004651"/>
    </source>
</evidence>
<accession>A0A3P1SS06</accession>
<evidence type="ECO:0000256" key="4">
    <source>
        <dbReference type="ARBA" id="ARBA00022692"/>
    </source>
</evidence>
<dbReference type="RefSeq" id="WP_124925426.1">
    <property type="nucleotide sequence ID" value="NZ_BMOH01000005.1"/>
</dbReference>
<dbReference type="OrthoDB" id="9792760at2"/>
<dbReference type="PANTHER" id="PTHR33452">
    <property type="entry name" value="OXIDOREDUCTASE CATD-RELATED"/>
    <property type="match status" value="1"/>
</dbReference>
<evidence type="ECO:0000256" key="3">
    <source>
        <dbReference type="ARBA" id="ARBA00022475"/>
    </source>
</evidence>
<dbReference type="InterPro" id="IPR032808">
    <property type="entry name" value="DoxX"/>
</dbReference>
<feature type="transmembrane region" description="Helical" evidence="7">
    <location>
        <begin position="7"/>
        <end position="24"/>
    </location>
</feature>
<protein>
    <submittedName>
        <fullName evidence="8">DoxX family protein</fullName>
    </submittedName>
</protein>
<organism evidence="8 9">
    <name type="scientific">Amphritea balenae</name>
    <dbReference type="NCBI Taxonomy" id="452629"/>
    <lineage>
        <taxon>Bacteria</taxon>
        <taxon>Pseudomonadati</taxon>
        <taxon>Pseudomonadota</taxon>
        <taxon>Gammaproteobacteria</taxon>
        <taxon>Oceanospirillales</taxon>
        <taxon>Oceanospirillaceae</taxon>
        <taxon>Amphritea</taxon>
    </lineage>
</organism>
<keyword evidence="5 7" id="KW-1133">Transmembrane helix</keyword>
<evidence type="ECO:0000313" key="8">
    <source>
        <dbReference type="EMBL" id="RRC99956.1"/>
    </source>
</evidence>
<keyword evidence="9" id="KW-1185">Reference proteome</keyword>
<comment type="subcellular location">
    <subcellularLocation>
        <location evidence="1">Cell membrane</location>
        <topology evidence="1">Multi-pass membrane protein</topology>
    </subcellularLocation>
</comment>
<dbReference type="Proteomes" id="UP000267535">
    <property type="component" value="Unassembled WGS sequence"/>
</dbReference>
<feature type="transmembrane region" description="Helical" evidence="7">
    <location>
        <begin position="93"/>
        <end position="113"/>
    </location>
</feature>
<dbReference type="GO" id="GO:0005886">
    <property type="term" value="C:plasma membrane"/>
    <property type="evidence" value="ECO:0007669"/>
    <property type="project" value="UniProtKB-SubCell"/>
</dbReference>
<dbReference type="Pfam" id="PF07681">
    <property type="entry name" value="DoxX"/>
    <property type="match status" value="1"/>
</dbReference>
<sequence length="129" mass="13574">MNYSSTLSLLGRIGLAAIFILAGWNKIGGYEGTAGYMESMGVPGILLPAVIALELLGGIAVLIGFMTRLAAVGLAVFSLLAAALFHFDPADQMQFIMFMKNIAIAGGFLLLAANGPGCYSVDAWRQRSE</sequence>
<evidence type="ECO:0000313" key="9">
    <source>
        <dbReference type="Proteomes" id="UP000267535"/>
    </source>
</evidence>
<evidence type="ECO:0000256" key="5">
    <source>
        <dbReference type="ARBA" id="ARBA00022989"/>
    </source>
</evidence>
<keyword evidence="4 7" id="KW-0812">Transmembrane</keyword>
<dbReference type="InterPro" id="IPR051907">
    <property type="entry name" value="DoxX-like_oxidoreductase"/>
</dbReference>
<feature type="transmembrane region" description="Helical" evidence="7">
    <location>
        <begin position="69"/>
        <end position="87"/>
    </location>
</feature>
<keyword evidence="3" id="KW-1003">Cell membrane</keyword>
<reference evidence="8 9" key="1">
    <citation type="submission" date="2018-11" db="EMBL/GenBank/DDBJ databases">
        <title>The draft genome sequence of Amphritea balenae JAMM 1525T.</title>
        <authorList>
            <person name="Fang Z."/>
            <person name="Zhang Y."/>
            <person name="Han X."/>
        </authorList>
    </citation>
    <scope>NUCLEOTIDE SEQUENCE [LARGE SCALE GENOMIC DNA]</scope>
    <source>
        <strain evidence="8 9">JAMM 1525</strain>
    </source>
</reference>
<name>A0A3P1SS06_9GAMM</name>
<evidence type="ECO:0000256" key="6">
    <source>
        <dbReference type="ARBA" id="ARBA00023136"/>
    </source>
</evidence>
<dbReference type="EMBL" id="RQXV01000003">
    <property type="protein sequence ID" value="RRC99956.1"/>
    <property type="molecule type" value="Genomic_DNA"/>
</dbReference>
<comment type="similarity">
    <text evidence="2">Belongs to the DoxX family.</text>
</comment>
<gene>
    <name evidence="8" type="ORF">EHS89_06990</name>
</gene>
<proteinExistence type="inferred from homology"/>
<feature type="transmembrane region" description="Helical" evidence="7">
    <location>
        <begin position="44"/>
        <end position="62"/>
    </location>
</feature>
<evidence type="ECO:0000256" key="2">
    <source>
        <dbReference type="ARBA" id="ARBA00006679"/>
    </source>
</evidence>
<evidence type="ECO:0000256" key="7">
    <source>
        <dbReference type="SAM" id="Phobius"/>
    </source>
</evidence>